<dbReference type="InterPro" id="IPR043137">
    <property type="entry name" value="GGT_ssub_C"/>
</dbReference>
<dbReference type="InterPro" id="IPR015424">
    <property type="entry name" value="PyrdxlP-dep_Trfase"/>
</dbReference>
<dbReference type="InterPro" id="IPR029055">
    <property type="entry name" value="Ntn_hydrolases_N"/>
</dbReference>
<comment type="caution">
    <text evidence="10">The sequence shown here is derived from an EMBL/GenBank/DDBJ whole genome shotgun (WGS) entry which is preliminary data.</text>
</comment>
<dbReference type="EMBL" id="QGKW02001660">
    <property type="protein sequence ID" value="KAF2577440.1"/>
    <property type="molecule type" value="Genomic_DNA"/>
</dbReference>
<comment type="similarity">
    <text evidence="3">Belongs to the class-III pyridoxal-phosphate-dependent aminotransferase family.</text>
</comment>
<sequence>MKPQPDVPPPAPANFIRPGKRPLSSMSPTIVLKDGKVKAAVGASGGLYHSRATQLKPNKILYEDWRTVYNDHFELPKETRDVLEKKGHVLTLIADGAISQLIVVESGGNSNGTNRLVAVSDPRKGGVMRWWGLCCDSCDHRAPPYQPRPYNGPYADEVFQKRKKFLGPSLFHFYQKPLNIVEGKMQYLFDETGRRYLDAFAGIVTVSCGHCHPDILNAINEQSKLLQHATTIYLHHAIGDFAEALAAKMLIAFC</sequence>
<dbReference type="InterPro" id="IPR015422">
    <property type="entry name" value="PyrdxlP-dep_Trfase_small"/>
</dbReference>
<keyword evidence="7" id="KW-0808">Transferase</keyword>
<dbReference type="Proteomes" id="UP000712281">
    <property type="component" value="Unassembled WGS sequence"/>
</dbReference>
<accession>A0A8S9J546</accession>
<gene>
    <name evidence="10" type="ORF">F2Q68_00005957</name>
</gene>
<dbReference type="SUPFAM" id="SSF56235">
    <property type="entry name" value="N-terminal nucleophile aminohydrolases (Ntn hydrolases)"/>
    <property type="match status" value="1"/>
</dbReference>
<dbReference type="PANTHER" id="PTHR45688:SF3">
    <property type="entry name" value="ALANINE--GLYOXYLATE AMINOTRANSFERASE 2, MITOCHONDRIAL"/>
    <property type="match status" value="1"/>
</dbReference>
<dbReference type="Gene3D" id="3.40.640.10">
    <property type="entry name" value="Type I PLP-dependent aspartate aminotransferase-like (Major domain)"/>
    <property type="match status" value="1"/>
</dbReference>
<dbReference type="InterPro" id="IPR015421">
    <property type="entry name" value="PyrdxlP-dep_Trfase_major"/>
</dbReference>
<feature type="region of interest" description="Disordered" evidence="9">
    <location>
        <begin position="1"/>
        <end position="21"/>
    </location>
</feature>
<evidence type="ECO:0000313" key="11">
    <source>
        <dbReference type="Proteomes" id="UP000712281"/>
    </source>
</evidence>
<keyword evidence="8" id="KW-0663">Pyridoxal phosphate</keyword>
<keyword evidence="6" id="KW-0032">Aminotransferase</keyword>
<protein>
    <recommendedName>
        <fullName evidence="5">alanine--glyoxylate transaminase</fullName>
        <ecNumber evidence="5">2.6.1.44</ecNumber>
    </recommendedName>
</protein>
<dbReference type="GO" id="GO:0009436">
    <property type="term" value="P:glyoxylate catabolic process"/>
    <property type="evidence" value="ECO:0007669"/>
    <property type="project" value="TreeGrafter"/>
</dbReference>
<comment type="cofactor">
    <cofactor evidence="1">
        <name>pyridoxal 5'-phosphate</name>
        <dbReference type="ChEBI" id="CHEBI:597326"/>
    </cofactor>
</comment>
<feature type="compositionally biased region" description="Pro residues" evidence="9">
    <location>
        <begin position="1"/>
        <end position="12"/>
    </location>
</feature>
<evidence type="ECO:0000313" key="10">
    <source>
        <dbReference type="EMBL" id="KAF2577440.1"/>
    </source>
</evidence>
<dbReference type="SUPFAM" id="SSF53383">
    <property type="entry name" value="PLP-dependent transferases"/>
    <property type="match status" value="1"/>
</dbReference>
<dbReference type="Gene3D" id="3.60.20.40">
    <property type="match status" value="2"/>
</dbReference>
<dbReference type="PANTHER" id="PTHR45688">
    <property type="match status" value="1"/>
</dbReference>
<organism evidence="10 11">
    <name type="scientific">Brassica cretica</name>
    <name type="common">Mustard</name>
    <dbReference type="NCBI Taxonomy" id="69181"/>
    <lineage>
        <taxon>Eukaryota</taxon>
        <taxon>Viridiplantae</taxon>
        <taxon>Streptophyta</taxon>
        <taxon>Embryophyta</taxon>
        <taxon>Tracheophyta</taxon>
        <taxon>Spermatophyta</taxon>
        <taxon>Magnoliopsida</taxon>
        <taxon>eudicotyledons</taxon>
        <taxon>Gunneridae</taxon>
        <taxon>Pentapetalae</taxon>
        <taxon>rosids</taxon>
        <taxon>malvids</taxon>
        <taxon>Brassicales</taxon>
        <taxon>Brassicaceae</taxon>
        <taxon>Brassiceae</taxon>
        <taxon>Brassica</taxon>
    </lineage>
</organism>
<name>A0A8S9J546_BRACR</name>
<comment type="subcellular location">
    <subcellularLocation>
        <location evidence="2">Mitochondrion</location>
    </subcellularLocation>
</comment>
<dbReference type="Gene3D" id="3.90.1150.10">
    <property type="entry name" value="Aspartate Aminotransferase, domain 1"/>
    <property type="match status" value="1"/>
</dbReference>
<evidence type="ECO:0000256" key="1">
    <source>
        <dbReference type="ARBA" id="ARBA00001933"/>
    </source>
</evidence>
<dbReference type="GO" id="GO:0019481">
    <property type="term" value="P:L-alanine catabolic process, by transamination"/>
    <property type="evidence" value="ECO:0007669"/>
    <property type="project" value="TreeGrafter"/>
</dbReference>
<proteinExistence type="inferred from homology"/>
<comment type="subunit">
    <text evidence="4">Homotetramer.</text>
</comment>
<evidence type="ECO:0000256" key="5">
    <source>
        <dbReference type="ARBA" id="ARBA00013049"/>
    </source>
</evidence>
<evidence type="ECO:0000256" key="8">
    <source>
        <dbReference type="ARBA" id="ARBA00022898"/>
    </source>
</evidence>
<dbReference type="Pfam" id="PF01019">
    <property type="entry name" value="G_glu_transpept"/>
    <property type="match status" value="1"/>
</dbReference>
<evidence type="ECO:0000256" key="7">
    <source>
        <dbReference type="ARBA" id="ARBA00022679"/>
    </source>
</evidence>
<evidence type="ECO:0000256" key="9">
    <source>
        <dbReference type="SAM" id="MobiDB-lite"/>
    </source>
</evidence>
<evidence type="ECO:0000256" key="2">
    <source>
        <dbReference type="ARBA" id="ARBA00004173"/>
    </source>
</evidence>
<dbReference type="InterPro" id="IPR005814">
    <property type="entry name" value="Aminotrans_3"/>
</dbReference>
<dbReference type="AlphaFoldDB" id="A0A8S9J546"/>
<reference evidence="10" key="1">
    <citation type="submission" date="2019-12" db="EMBL/GenBank/DDBJ databases">
        <title>Genome sequencing and annotation of Brassica cretica.</title>
        <authorList>
            <person name="Studholme D.J."/>
            <person name="Sarris P.F."/>
        </authorList>
    </citation>
    <scope>NUCLEOTIDE SEQUENCE</scope>
    <source>
        <strain evidence="10">PFS-001/15</strain>
        <tissue evidence="10">Leaf</tissue>
    </source>
</reference>
<dbReference type="GO" id="GO:0030170">
    <property type="term" value="F:pyridoxal phosphate binding"/>
    <property type="evidence" value="ECO:0007669"/>
    <property type="project" value="InterPro"/>
</dbReference>
<evidence type="ECO:0000256" key="4">
    <source>
        <dbReference type="ARBA" id="ARBA00011881"/>
    </source>
</evidence>
<dbReference type="Pfam" id="PF00202">
    <property type="entry name" value="Aminotran_3"/>
    <property type="match status" value="1"/>
</dbReference>
<dbReference type="GO" id="GO:0005739">
    <property type="term" value="C:mitochondrion"/>
    <property type="evidence" value="ECO:0007669"/>
    <property type="project" value="UniProtKB-SubCell"/>
</dbReference>
<evidence type="ECO:0000256" key="6">
    <source>
        <dbReference type="ARBA" id="ARBA00022576"/>
    </source>
</evidence>
<dbReference type="GO" id="GO:0008453">
    <property type="term" value="F:alanine-glyoxylate transaminase activity"/>
    <property type="evidence" value="ECO:0007669"/>
    <property type="project" value="UniProtKB-EC"/>
</dbReference>
<evidence type="ECO:0000256" key="3">
    <source>
        <dbReference type="ARBA" id="ARBA00008954"/>
    </source>
</evidence>
<dbReference type="EC" id="2.6.1.44" evidence="5"/>